<feature type="domain" description="PDZ" evidence="6">
    <location>
        <begin position="180"/>
        <end position="248"/>
    </location>
</feature>
<dbReference type="InterPro" id="IPR036034">
    <property type="entry name" value="PDZ_sf"/>
</dbReference>
<dbReference type="Gene3D" id="3.30.750.44">
    <property type="match status" value="1"/>
</dbReference>
<evidence type="ECO:0000256" key="2">
    <source>
        <dbReference type="ARBA" id="ARBA00022670"/>
    </source>
</evidence>
<dbReference type="Proteomes" id="UP000217076">
    <property type="component" value="Unassembled WGS sequence"/>
</dbReference>
<evidence type="ECO:0000256" key="3">
    <source>
        <dbReference type="ARBA" id="ARBA00022801"/>
    </source>
</evidence>
<dbReference type="Gene3D" id="2.30.42.10">
    <property type="match status" value="1"/>
</dbReference>
<protein>
    <submittedName>
        <fullName evidence="7">Carboxyl-terminal processing protease</fullName>
    </submittedName>
</protein>
<evidence type="ECO:0000256" key="4">
    <source>
        <dbReference type="ARBA" id="ARBA00022825"/>
    </source>
</evidence>
<sequence>MHRPWRPGVPTPHFFYSVLGGFLLVALAVGCTPGGPPADHAELPRALAEVQDPAFKVGPARHLVDYGFEAIEDRYIHPVAADRLALAGLAGLGRLDPAISVTPAEGRVILSRDAEQVADFAAPRADDTEAWANLAVAITRAGRAVSPTLMAASQEDIYEALFDAALADLDGYSRYASAAEARDHRASRNGFGGIGIHFGIIEAGVDVRQVIPGSPADRAGLAVGDTIISIDGRPASGLSIEQVKETLRGPIDSSCRLGVLGPEARTPRDVTLRRALVVPNTVSAERRGEVLVITLSSFNQRTARAVSDVLDGLPGEPPVQGLVLDMRGNPGGLLDQAVAVSDLFLRRGRIVFTRGRHPESRQSYDAGGGDLAHDLPMAVVIDGRSASAAEIVAAALQDAGRAVVIGTTSYGKGTVQTVIRLPNDGEMTLTWSRFHSPSGYALEGLGVLPTLCTSRPDGRAVSEAESAGLLAPLRQGDPVVATRLARWRATRPGDEAARQALRAACPARAHSTSDDDLELAVRLLGDGGLYENAVQVASHAPPARDY</sequence>
<dbReference type="NCBIfam" id="TIGR00225">
    <property type="entry name" value="prc"/>
    <property type="match status" value="1"/>
</dbReference>
<dbReference type="SMART" id="SM00228">
    <property type="entry name" value="PDZ"/>
    <property type="match status" value="1"/>
</dbReference>
<name>A0A1G7VBL0_9PROT</name>
<dbReference type="CDD" id="cd06782">
    <property type="entry name" value="cpPDZ_CPP-like"/>
    <property type="match status" value="1"/>
</dbReference>
<evidence type="ECO:0000313" key="8">
    <source>
        <dbReference type="Proteomes" id="UP000217076"/>
    </source>
</evidence>
<dbReference type="RefSeq" id="WP_092615122.1">
    <property type="nucleotide sequence ID" value="NZ_FNCV01000001.1"/>
</dbReference>
<evidence type="ECO:0000256" key="1">
    <source>
        <dbReference type="ARBA" id="ARBA00009179"/>
    </source>
</evidence>
<proteinExistence type="inferred from homology"/>
<keyword evidence="3 5" id="KW-0378">Hydrolase</keyword>
<dbReference type="PANTHER" id="PTHR32060">
    <property type="entry name" value="TAIL-SPECIFIC PROTEASE"/>
    <property type="match status" value="1"/>
</dbReference>
<dbReference type="GO" id="GO:0030288">
    <property type="term" value="C:outer membrane-bounded periplasmic space"/>
    <property type="evidence" value="ECO:0007669"/>
    <property type="project" value="TreeGrafter"/>
</dbReference>
<comment type="similarity">
    <text evidence="1 5">Belongs to the peptidase S41A family.</text>
</comment>
<keyword evidence="4 5" id="KW-0720">Serine protease</keyword>
<dbReference type="InterPro" id="IPR041489">
    <property type="entry name" value="PDZ_6"/>
</dbReference>
<evidence type="ECO:0000256" key="5">
    <source>
        <dbReference type="RuleBase" id="RU004404"/>
    </source>
</evidence>
<dbReference type="SMART" id="SM00245">
    <property type="entry name" value="TSPc"/>
    <property type="match status" value="1"/>
</dbReference>
<dbReference type="OrthoDB" id="9812068at2"/>
<dbReference type="AlphaFoldDB" id="A0A1G7VBL0"/>
<dbReference type="GO" id="GO:0004175">
    <property type="term" value="F:endopeptidase activity"/>
    <property type="evidence" value="ECO:0007669"/>
    <property type="project" value="TreeGrafter"/>
</dbReference>
<dbReference type="InterPro" id="IPR029045">
    <property type="entry name" value="ClpP/crotonase-like_dom_sf"/>
</dbReference>
<evidence type="ECO:0000313" key="7">
    <source>
        <dbReference type="EMBL" id="SDG56938.1"/>
    </source>
</evidence>
<keyword evidence="2 5" id="KW-0645">Protease</keyword>
<dbReference type="InterPro" id="IPR005151">
    <property type="entry name" value="Tail-specific_protease"/>
</dbReference>
<dbReference type="GO" id="GO:0008236">
    <property type="term" value="F:serine-type peptidase activity"/>
    <property type="evidence" value="ECO:0007669"/>
    <property type="project" value="UniProtKB-KW"/>
</dbReference>
<dbReference type="STRING" id="83401.SAMN05421742_101601"/>
<dbReference type="PANTHER" id="PTHR32060:SF30">
    <property type="entry name" value="CARBOXY-TERMINAL PROCESSING PROTEASE CTPA"/>
    <property type="match status" value="1"/>
</dbReference>
<dbReference type="Gene3D" id="3.90.226.10">
    <property type="entry name" value="2-enoyl-CoA Hydratase, Chain A, domain 1"/>
    <property type="match status" value="1"/>
</dbReference>
<dbReference type="InterPro" id="IPR004447">
    <property type="entry name" value="Peptidase_S41A"/>
</dbReference>
<dbReference type="GO" id="GO:0007165">
    <property type="term" value="P:signal transduction"/>
    <property type="evidence" value="ECO:0007669"/>
    <property type="project" value="TreeGrafter"/>
</dbReference>
<reference evidence="8" key="1">
    <citation type="submission" date="2016-10" db="EMBL/GenBank/DDBJ databases">
        <authorList>
            <person name="Varghese N."/>
            <person name="Submissions S."/>
        </authorList>
    </citation>
    <scope>NUCLEOTIDE SEQUENCE [LARGE SCALE GENOMIC DNA]</scope>
    <source>
        <strain evidence="8">930I</strain>
    </source>
</reference>
<organism evidence="7 8">
    <name type="scientific">Roseospirillum parvum</name>
    <dbReference type="NCBI Taxonomy" id="83401"/>
    <lineage>
        <taxon>Bacteria</taxon>
        <taxon>Pseudomonadati</taxon>
        <taxon>Pseudomonadota</taxon>
        <taxon>Alphaproteobacteria</taxon>
        <taxon>Rhodospirillales</taxon>
        <taxon>Rhodospirillaceae</taxon>
        <taxon>Roseospirillum</taxon>
    </lineage>
</organism>
<dbReference type="GO" id="GO:0006508">
    <property type="term" value="P:proteolysis"/>
    <property type="evidence" value="ECO:0007669"/>
    <property type="project" value="UniProtKB-KW"/>
</dbReference>
<dbReference type="Pfam" id="PF17820">
    <property type="entry name" value="PDZ_6"/>
    <property type="match status" value="1"/>
</dbReference>
<dbReference type="CDD" id="cd07560">
    <property type="entry name" value="Peptidase_S41_CPP"/>
    <property type="match status" value="1"/>
</dbReference>
<dbReference type="InterPro" id="IPR001478">
    <property type="entry name" value="PDZ"/>
</dbReference>
<gene>
    <name evidence="7" type="ORF">SAMN05421742_101601</name>
</gene>
<dbReference type="PROSITE" id="PS50106">
    <property type="entry name" value="PDZ"/>
    <property type="match status" value="1"/>
</dbReference>
<dbReference type="PROSITE" id="PS51257">
    <property type="entry name" value="PROKAR_LIPOPROTEIN"/>
    <property type="match status" value="1"/>
</dbReference>
<accession>A0A1G7VBL0</accession>
<dbReference type="SUPFAM" id="SSF52096">
    <property type="entry name" value="ClpP/crotonase"/>
    <property type="match status" value="1"/>
</dbReference>
<keyword evidence="8" id="KW-1185">Reference proteome</keyword>
<dbReference type="EMBL" id="FNCV01000001">
    <property type="protein sequence ID" value="SDG56938.1"/>
    <property type="molecule type" value="Genomic_DNA"/>
</dbReference>
<evidence type="ECO:0000259" key="6">
    <source>
        <dbReference type="PROSITE" id="PS50106"/>
    </source>
</evidence>
<dbReference type="Pfam" id="PF03572">
    <property type="entry name" value="Peptidase_S41"/>
    <property type="match status" value="1"/>
</dbReference>
<dbReference type="SUPFAM" id="SSF50156">
    <property type="entry name" value="PDZ domain-like"/>
    <property type="match status" value="1"/>
</dbReference>